<comment type="cofactor">
    <cofactor evidence="1">
        <name>FAD</name>
        <dbReference type="ChEBI" id="CHEBI:57692"/>
    </cofactor>
</comment>
<dbReference type="Gene3D" id="3.50.50.60">
    <property type="entry name" value="FAD/NAD(P)-binding domain"/>
    <property type="match status" value="1"/>
</dbReference>
<dbReference type="InterPro" id="IPR038299">
    <property type="entry name" value="DAO_C_sf"/>
</dbReference>
<evidence type="ECO:0000256" key="3">
    <source>
        <dbReference type="ARBA" id="ARBA00022630"/>
    </source>
</evidence>
<dbReference type="InterPro" id="IPR036188">
    <property type="entry name" value="FAD/NAD-bd_sf"/>
</dbReference>
<dbReference type="InterPro" id="IPR000447">
    <property type="entry name" value="G3P_DH_FAD-dep"/>
</dbReference>
<sequence>MPTRPMLSQLDARYDLIVVGGGINGAGIFQAAARRGLQALLIDAGDFASGTSSASSKLVHGGLRYLKNGQWRLTLESVRERERLLREVPGLVEPLRFLMPIYRDRKPGRRLMQFGLRVYDLMAGSQRSRWLDAEAVQAAEGDLRSAQLLGAMAYDDAVTDDARLVLRLVFDGVAADGTALNYVRATLLRDGHLVVGVRLHDAVQGGARDIAATVVVNAAGALADRVPDAPAGAPLLRPLRGSHLVLPTSLLPIRHAVSWLHPRDGRPVFVHPWEGAVICGTTDVDHDGDPADVRATAAELDYLLEALQAQFPQRRWRLADAVSVYAGVRPVVAGGHDDPSRESRESAMWQSPGLIGTAGGKLTTFRVTAQQVLRAARRELPALRGRHDGALFAGERATDRLGGRYGASAAATMRADPASAQAPLAGTPYSLAELRWSLQHEAVVHLDDLLLRRSRLGLVAAGGGEALLPQIGALCQQELGWDDLRWQREYERYLTLWRHRHAPPV</sequence>
<evidence type="ECO:0000313" key="10">
    <source>
        <dbReference type="Proteomes" id="UP000653472"/>
    </source>
</evidence>
<organism evidence="9 10">
    <name type="scientific">Solimonas marina</name>
    <dbReference type="NCBI Taxonomy" id="2714601"/>
    <lineage>
        <taxon>Bacteria</taxon>
        <taxon>Pseudomonadati</taxon>
        <taxon>Pseudomonadota</taxon>
        <taxon>Gammaproteobacteria</taxon>
        <taxon>Nevskiales</taxon>
        <taxon>Nevskiaceae</taxon>
        <taxon>Solimonas</taxon>
    </lineage>
</organism>
<dbReference type="PRINTS" id="PR01001">
    <property type="entry name" value="FADG3PDH"/>
</dbReference>
<dbReference type="Proteomes" id="UP000653472">
    <property type="component" value="Unassembled WGS sequence"/>
</dbReference>
<keyword evidence="6" id="KW-0560">Oxidoreductase</keyword>
<dbReference type="GO" id="GO:0006071">
    <property type="term" value="P:glycerol metabolic process"/>
    <property type="evidence" value="ECO:0007669"/>
    <property type="project" value="UniProtKB-KW"/>
</dbReference>
<dbReference type="Gene3D" id="1.10.8.870">
    <property type="entry name" value="Alpha-glycerophosphate oxidase, cap domain"/>
    <property type="match status" value="1"/>
</dbReference>
<dbReference type="PANTHER" id="PTHR11985:SF35">
    <property type="entry name" value="ANAEROBIC GLYCEROL-3-PHOSPHATE DEHYDROGENASE SUBUNIT A"/>
    <property type="match status" value="1"/>
</dbReference>
<dbReference type="SUPFAM" id="SSF51905">
    <property type="entry name" value="FAD/NAD(P)-binding domain"/>
    <property type="match status" value="1"/>
</dbReference>
<name>A0A969WD82_9GAMM</name>
<evidence type="ECO:0000256" key="1">
    <source>
        <dbReference type="ARBA" id="ARBA00001974"/>
    </source>
</evidence>
<feature type="domain" description="FAD dependent oxidoreductase" evidence="7">
    <location>
        <begin position="15"/>
        <end position="339"/>
    </location>
</feature>
<evidence type="ECO:0000259" key="7">
    <source>
        <dbReference type="Pfam" id="PF01266"/>
    </source>
</evidence>
<evidence type="ECO:0000256" key="4">
    <source>
        <dbReference type="ARBA" id="ARBA00022798"/>
    </source>
</evidence>
<evidence type="ECO:0000259" key="8">
    <source>
        <dbReference type="Pfam" id="PF16901"/>
    </source>
</evidence>
<keyword evidence="5" id="KW-0274">FAD</keyword>
<protein>
    <submittedName>
        <fullName evidence="9">Glycerol-3-phosphate dehydrogenase/oxidase</fullName>
    </submittedName>
</protein>
<evidence type="ECO:0000313" key="9">
    <source>
        <dbReference type="EMBL" id="NKF22650.1"/>
    </source>
</evidence>
<gene>
    <name evidence="9" type="ORF">G7Y82_10000</name>
</gene>
<dbReference type="InterPro" id="IPR031656">
    <property type="entry name" value="DAO_C"/>
</dbReference>
<feature type="domain" description="Alpha-glycerophosphate oxidase C-terminal" evidence="8">
    <location>
        <begin position="395"/>
        <end position="483"/>
    </location>
</feature>
<dbReference type="RefSeq" id="WP_168147889.1">
    <property type="nucleotide sequence ID" value="NZ_JAAVXB010000004.1"/>
</dbReference>
<dbReference type="Pfam" id="PF01266">
    <property type="entry name" value="DAO"/>
    <property type="match status" value="1"/>
</dbReference>
<dbReference type="GO" id="GO:0004368">
    <property type="term" value="F:glycerol-3-phosphate dehydrogenase (quinone) activity"/>
    <property type="evidence" value="ECO:0007669"/>
    <property type="project" value="InterPro"/>
</dbReference>
<reference evidence="9" key="1">
    <citation type="submission" date="2020-03" db="EMBL/GenBank/DDBJ databases">
        <title>Solimonas marina sp. nov., isolated from deep seawater of the Pacific Ocean.</title>
        <authorList>
            <person name="Liu X."/>
            <person name="Lai Q."/>
            <person name="Sun F."/>
            <person name="Gai Y."/>
            <person name="Li G."/>
            <person name="Shao Z."/>
        </authorList>
    </citation>
    <scope>NUCLEOTIDE SEQUENCE</scope>
    <source>
        <strain evidence="9">C16B3</strain>
    </source>
</reference>
<proteinExistence type="inferred from homology"/>
<keyword evidence="10" id="KW-1185">Reference proteome</keyword>
<dbReference type="Pfam" id="PF16901">
    <property type="entry name" value="DAO_C"/>
    <property type="match status" value="1"/>
</dbReference>
<dbReference type="Gene3D" id="3.30.9.10">
    <property type="entry name" value="D-Amino Acid Oxidase, subunit A, domain 2"/>
    <property type="match status" value="1"/>
</dbReference>
<evidence type="ECO:0000256" key="5">
    <source>
        <dbReference type="ARBA" id="ARBA00022827"/>
    </source>
</evidence>
<dbReference type="GO" id="GO:0046168">
    <property type="term" value="P:glycerol-3-phosphate catabolic process"/>
    <property type="evidence" value="ECO:0007669"/>
    <property type="project" value="TreeGrafter"/>
</dbReference>
<dbReference type="PANTHER" id="PTHR11985">
    <property type="entry name" value="GLYCEROL-3-PHOSPHATE DEHYDROGENASE"/>
    <property type="match status" value="1"/>
</dbReference>
<dbReference type="InterPro" id="IPR006076">
    <property type="entry name" value="FAD-dep_OxRdtase"/>
</dbReference>
<comment type="caution">
    <text evidence="9">The sequence shown here is derived from an EMBL/GenBank/DDBJ whole genome shotgun (WGS) entry which is preliminary data.</text>
</comment>
<keyword evidence="3" id="KW-0285">Flavoprotein</keyword>
<evidence type="ECO:0000256" key="6">
    <source>
        <dbReference type="ARBA" id="ARBA00023002"/>
    </source>
</evidence>
<dbReference type="EMBL" id="JAAVXB010000004">
    <property type="protein sequence ID" value="NKF22650.1"/>
    <property type="molecule type" value="Genomic_DNA"/>
</dbReference>
<keyword evidence="4" id="KW-0319">Glycerol metabolism</keyword>
<comment type="similarity">
    <text evidence="2">Belongs to the FAD-dependent glycerol-3-phosphate dehydrogenase family.</text>
</comment>
<evidence type="ECO:0000256" key="2">
    <source>
        <dbReference type="ARBA" id="ARBA00007330"/>
    </source>
</evidence>
<dbReference type="AlphaFoldDB" id="A0A969WD82"/>
<accession>A0A969WD82</accession>